<evidence type="ECO:0000256" key="5">
    <source>
        <dbReference type="ARBA" id="ARBA00022737"/>
    </source>
</evidence>
<comment type="subcellular location">
    <subcellularLocation>
        <location evidence="1">Mitochondrion inner membrane</location>
        <topology evidence="1">Multi-pass membrane protein</topology>
    </subcellularLocation>
</comment>
<dbReference type="Pfam" id="PF00153">
    <property type="entry name" value="Mito_carr"/>
    <property type="match status" value="3"/>
</dbReference>
<evidence type="ECO:0000256" key="2">
    <source>
        <dbReference type="ARBA" id="ARBA00006375"/>
    </source>
</evidence>
<evidence type="ECO:0000256" key="4">
    <source>
        <dbReference type="ARBA" id="ARBA00022692"/>
    </source>
</evidence>
<name>A0A914CL23_9BILA</name>
<dbReference type="GO" id="GO:0005743">
    <property type="term" value="C:mitochondrial inner membrane"/>
    <property type="evidence" value="ECO:0007669"/>
    <property type="project" value="UniProtKB-SubCell"/>
</dbReference>
<feature type="transmembrane region" description="Helical" evidence="12">
    <location>
        <begin position="26"/>
        <end position="48"/>
    </location>
</feature>
<keyword evidence="13" id="KW-1185">Reference proteome</keyword>
<dbReference type="GO" id="GO:1990519">
    <property type="term" value="P:pyrimidine nucleotide import into mitochondrion"/>
    <property type="evidence" value="ECO:0007669"/>
    <property type="project" value="TreeGrafter"/>
</dbReference>
<keyword evidence="6" id="KW-0999">Mitochondrion inner membrane</keyword>
<dbReference type="SUPFAM" id="SSF103506">
    <property type="entry name" value="Mitochondrial carrier"/>
    <property type="match status" value="1"/>
</dbReference>
<keyword evidence="7 12" id="KW-1133">Transmembrane helix</keyword>
<dbReference type="AlphaFoldDB" id="A0A914CL23"/>
<feature type="transmembrane region" description="Helical" evidence="12">
    <location>
        <begin position="68"/>
        <end position="89"/>
    </location>
</feature>
<evidence type="ECO:0000256" key="6">
    <source>
        <dbReference type="ARBA" id="ARBA00022792"/>
    </source>
</evidence>
<evidence type="ECO:0000256" key="12">
    <source>
        <dbReference type="SAM" id="Phobius"/>
    </source>
</evidence>
<evidence type="ECO:0000256" key="3">
    <source>
        <dbReference type="ARBA" id="ARBA00022448"/>
    </source>
</evidence>
<evidence type="ECO:0000313" key="14">
    <source>
        <dbReference type="WBParaSite" id="ACRNAN_scaffold1197.g20554.t1"/>
    </source>
</evidence>
<keyword evidence="8" id="KW-0496">Mitochondrion</keyword>
<proteinExistence type="inferred from homology"/>
<feature type="repeat" description="Solcar" evidence="10">
    <location>
        <begin position="1"/>
        <end position="55"/>
    </location>
</feature>
<evidence type="ECO:0000256" key="7">
    <source>
        <dbReference type="ARBA" id="ARBA00022989"/>
    </source>
</evidence>
<keyword evidence="3 11" id="KW-0813">Transport</keyword>
<evidence type="ECO:0000256" key="11">
    <source>
        <dbReference type="RuleBase" id="RU000488"/>
    </source>
</evidence>
<dbReference type="PROSITE" id="PS50920">
    <property type="entry name" value="SOLCAR"/>
    <property type="match status" value="3"/>
</dbReference>
<feature type="repeat" description="Solcar" evidence="10">
    <location>
        <begin position="163"/>
        <end position="247"/>
    </location>
</feature>
<comment type="similarity">
    <text evidence="2 11">Belongs to the mitochondrial carrier (TC 2.A.29) family.</text>
</comment>
<organism evidence="13 14">
    <name type="scientific">Acrobeloides nanus</name>
    <dbReference type="NCBI Taxonomy" id="290746"/>
    <lineage>
        <taxon>Eukaryota</taxon>
        <taxon>Metazoa</taxon>
        <taxon>Ecdysozoa</taxon>
        <taxon>Nematoda</taxon>
        <taxon>Chromadorea</taxon>
        <taxon>Rhabditida</taxon>
        <taxon>Tylenchina</taxon>
        <taxon>Cephalobomorpha</taxon>
        <taxon>Cephaloboidea</taxon>
        <taxon>Cephalobidae</taxon>
        <taxon>Acrobeloides</taxon>
    </lineage>
</organism>
<keyword evidence="9 10" id="KW-0472">Membrane</keyword>
<dbReference type="InterPro" id="IPR018108">
    <property type="entry name" value="MCP_transmembrane"/>
</dbReference>
<dbReference type="WBParaSite" id="ACRNAN_scaffold1197.g20554.t1">
    <property type="protein sequence ID" value="ACRNAN_scaffold1197.g20554.t1"/>
    <property type="gene ID" value="ACRNAN_scaffold1197.g20554"/>
</dbReference>
<keyword evidence="5" id="KW-0677">Repeat</keyword>
<evidence type="ECO:0000256" key="10">
    <source>
        <dbReference type="PROSITE-ProRule" id="PRU00282"/>
    </source>
</evidence>
<dbReference type="GO" id="GO:0015218">
    <property type="term" value="F:pyrimidine nucleotide transmembrane transporter activity"/>
    <property type="evidence" value="ECO:0007669"/>
    <property type="project" value="InterPro"/>
</dbReference>
<keyword evidence="4 10" id="KW-0812">Transmembrane</keyword>
<dbReference type="PANTHER" id="PTHR45829">
    <property type="entry name" value="MITOCHONDRIAL CARRIER PROTEIN RIM2"/>
    <property type="match status" value="1"/>
</dbReference>
<dbReference type="Proteomes" id="UP000887540">
    <property type="component" value="Unplaced"/>
</dbReference>
<evidence type="ECO:0000256" key="1">
    <source>
        <dbReference type="ARBA" id="ARBA00004448"/>
    </source>
</evidence>
<dbReference type="Gene3D" id="1.50.40.10">
    <property type="entry name" value="Mitochondrial carrier domain"/>
    <property type="match status" value="1"/>
</dbReference>
<sequence length="253" mass="28817">MNRNGRFQPAIVKHLSSIIKEEGFRALYKGLIPNLIGVTPSKAIYFYIYSTSKRILNEYWVPNSASVHMASAAFGGFVTATAINPIWLVKTRLQLYRGDISTSHCIKRIYEKSPYSGVFKILGFWKGVSASYLGISETIIQFVIYEYIRNIIDEMHEPDQEKSKLFNFMLAGGTAKFTACVIAYPHEVVRTRLREESAQKRSWISTIGAIYKDGGFRGYYRGLSVQLLRSVPNTAITMGTYETVVYLLRSWFL</sequence>
<dbReference type="PANTHER" id="PTHR45829:SF4">
    <property type="entry name" value="MITOCHONDRIAL CARRIER PROTEIN RIM2"/>
    <property type="match status" value="1"/>
</dbReference>
<protein>
    <submittedName>
        <fullName evidence="14">Mitochondrial carrier protein</fullName>
    </submittedName>
</protein>
<accession>A0A914CL23</accession>
<reference evidence="14" key="1">
    <citation type="submission" date="2022-11" db="UniProtKB">
        <authorList>
            <consortium name="WormBaseParasite"/>
        </authorList>
    </citation>
    <scope>IDENTIFICATION</scope>
</reference>
<evidence type="ECO:0000313" key="13">
    <source>
        <dbReference type="Proteomes" id="UP000887540"/>
    </source>
</evidence>
<dbReference type="InterPro" id="IPR023395">
    <property type="entry name" value="MCP_dom_sf"/>
</dbReference>
<feature type="repeat" description="Solcar" evidence="10">
    <location>
        <begin position="63"/>
        <end position="151"/>
    </location>
</feature>
<evidence type="ECO:0000256" key="8">
    <source>
        <dbReference type="ARBA" id="ARBA00023128"/>
    </source>
</evidence>
<dbReference type="InterPro" id="IPR049562">
    <property type="entry name" value="SLC25A33/36-like"/>
</dbReference>
<evidence type="ECO:0000256" key="9">
    <source>
        <dbReference type="ARBA" id="ARBA00023136"/>
    </source>
</evidence>